<sequence>MKLLVSVGLFLTVALCILEAIWFRRAICVMIVPLATSAGSESILQQPQCRNISKSPSALPSDDEKRIDAHSRLPSPAFNSNIDARKIAVLWHSPSPSIRRGVILPQCARTPPMSISDTSTFRDLWPVGLGYMRQPTHSNLGFFPNLLAKMNRLTLKK</sequence>
<dbReference type="WBParaSite" id="MhA1_Contig232.frz3.gene20">
    <property type="protein sequence ID" value="MhA1_Contig232.frz3.gene20"/>
    <property type="gene ID" value="MhA1_Contig232.frz3.gene20"/>
</dbReference>
<evidence type="ECO:0000313" key="2">
    <source>
        <dbReference type="WBParaSite" id="MhA1_Contig232.frz3.gene20"/>
    </source>
</evidence>
<dbReference type="Proteomes" id="UP000095281">
    <property type="component" value="Unplaced"/>
</dbReference>
<protein>
    <submittedName>
        <fullName evidence="2">Secreted protein</fullName>
    </submittedName>
</protein>
<reference evidence="2" key="1">
    <citation type="submission" date="2016-11" db="UniProtKB">
        <authorList>
            <consortium name="WormBaseParasite"/>
        </authorList>
    </citation>
    <scope>IDENTIFICATION</scope>
</reference>
<organism evidence="1 2">
    <name type="scientific">Meloidogyne hapla</name>
    <name type="common">Root-knot nematode worm</name>
    <dbReference type="NCBI Taxonomy" id="6305"/>
    <lineage>
        <taxon>Eukaryota</taxon>
        <taxon>Metazoa</taxon>
        <taxon>Ecdysozoa</taxon>
        <taxon>Nematoda</taxon>
        <taxon>Chromadorea</taxon>
        <taxon>Rhabditida</taxon>
        <taxon>Tylenchina</taxon>
        <taxon>Tylenchomorpha</taxon>
        <taxon>Tylenchoidea</taxon>
        <taxon>Meloidogynidae</taxon>
        <taxon>Meloidogyninae</taxon>
        <taxon>Meloidogyne</taxon>
    </lineage>
</organism>
<keyword evidence="1" id="KW-1185">Reference proteome</keyword>
<dbReference type="AlphaFoldDB" id="A0A1I8BFX3"/>
<accession>A0A1I8BFX3</accession>
<proteinExistence type="predicted"/>
<name>A0A1I8BFX3_MELHA</name>
<evidence type="ECO:0000313" key="1">
    <source>
        <dbReference type="Proteomes" id="UP000095281"/>
    </source>
</evidence>